<accession>A0AA35V8G6</accession>
<proteinExistence type="predicted"/>
<reference evidence="1" key="1">
    <citation type="submission" date="2023-03" db="EMBL/GenBank/DDBJ databases">
        <authorList>
            <person name="Pearce D."/>
        </authorList>
    </citation>
    <scope>NUCLEOTIDE SEQUENCE</scope>
    <source>
        <strain evidence="1">Mc</strain>
    </source>
</reference>
<gene>
    <name evidence="1" type="ORF">MCNOR_3099</name>
</gene>
<dbReference type="AlphaFoldDB" id="A0AA35V8G6"/>
<sequence>MGFGQMDVAAPRLHLQCLIEGCDRIVELAEVLQHDTDIGLGQRKPRLQRQSPFEYLQRFRGPAQVSQQQPAIMHGLGEIRLQFQSAPKTCQSVPEVAFALQGDPQIAPGVGMGVVPGQDRTETCLRSCAVVQVQPDDPDAVEGFRVEAGRVFGPLQTFRGFRQTPLSEPDPGEMETGQGRIRLQFQSFPATSFGKGQIARRQGLLDLLMKLIDPRLTGGDGFRIIGTATNHSGRGGFVGLRFPQNARSARRAEVFE</sequence>
<evidence type="ECO:0000313" key="2">
    <source>
        <dbReference type="Proteomes" id="UP001158598"/>
    </source>
</evidence>
<protein>
    <submittedName>
        <fullName evidence="1">Uncharacterized protein</fullName>
    </submittedName>
</protein>
<organism evidence="1 2">
    <name type="scientific">Methylococcus capsulatus</name>
    <dbReference type="NCBI Taxonomy" id="414"/>
    <lineage>
        <taxon>Bacteria</taxon>
        <taxon>Pseudomonadati</taxon>
        <taxon>Pseudomonadota</taxon>
        <taxon>Gammaproteobacteria</taxon>
        <taxon>Methylococcales</taxon>
        <taxon>Methylococcaceae</taxon>
        <taxon>Methylococcus</taxon>
    </lineage>
</organism>
<dbReference type="EMBL" id="OX458332">
    <property type="protein sequence ID" value="CAI8882818.1"/>
    <property type="molecule type" value="Genomic_DNA"/>
</dbReference>
<dbReference type="Proteomes" id="UP001158598">
    <property type="component" value="Chromosome"/>
</dbReference>
<evidence type="ECO:0000313" key="1">
    <source>
        <dbReference type="EMBL" id="CAI8882818.1"/>
    </source>
</evidence>
<name>A0AA35V8G6_METCP</name>